<keyword evidence="2" id="KW-1185">Reference proteome</keyword>
<reference evidence="1 2" key="1">
    <citation type="journal article" date="2020" name="Mol. Biol. Evol.">
        <title>Distinct Expression and Methylation Patterns for Genes with Different Fates following a Single Whole-Genome Duplication in Flowering Plants.</title>
        <authorList>
            <person name="Shi T."/>
            <person name="Rahmani R.S."/>
            <person name="Gugger P.F."/>
            <person name="Wang M."/>
            <person name="Li H."/>
            <person name="Zhang Y."/>
            <person name="Li Z."/>
            <person name="Wang Q."/>
            <person name="Van de Peer Y."/>
            <person name="Marchal K."/>
            <person name="Chen J."/>
        </authorList>
    </citation>
    <scope>NUCLEOTIDE SEQUENCE [LARGE SCALE GENOMIC DNA]</scope>
    <source>
        <tissue evidence="1">Leaf</tissue>
    </source>
</reference>
<evidence type="ECO:0000313" key="1">
    <source>
        <dbReference type="EMBL" id="DAD39051.1"/>
    </source>
</evidence>
<evidence type="ECO:0000313" key="2">
    <source>
        <dbReference type="Proteomes" id="UP000607653"/>
    </source>
</evidence>
<sequence length="82" mass="8974">MFPSISSQKSHLGMDEKGLLISITEQDLIMGMDEKGAICNGGAVKKLKSVRGQSSKTLKAEIKTLAKIRHKNITKLLGFFLL</sequence>
<dbReference type="EMBL" id="DUZY01000005">
    <property type="protein sequence ID" value="DAD39051.1"/>
    <property type="molecule type" value="Genomic_DNA"/>
</dbReference>
<gene>
    <name evidence="1" type="ORF">HUJ06_013374</name>
</gene>
<dbReference type="AlphaFoldDB" id="A0A822Z5U9"/>
<dbReference type="SUPFAM" id="SSF56112">
    <property type="entry name" value="Protein kinase-like (PK-like)"/>
    <property type="match status" value="1"/>
</dbReference>
<organism evidence="1 2">
    <name type="scientific">Nelumbo nucifera</name>
    <name type="common">Sacred lotus</name>
    <dbReference type="NCBI Taxonomy" id="4432"/>
    <lineage>
        <taxon>Eukaryota</taxon>
        <taxon>Viridiplantae</taxon>
        <taxon>Streptophyta</taxon>
        <taxon>Embryophyta</taxon>
        <taxon>Tracheophyta</taxon>
        <taxon>Spermatophyta</taxon>
        <taxon>Magnoliopsida</taxon>
        <taxon>Proteales</taxon>
        <taxon>Nelumbonaceae</taxon>
        <taxon>Nelumbo</taxon>
    </lineage>
</organism>
<dbReference type="InterPro" id="IPR011009">
    <property type="entry name" value="Kinase-like_dom_sf"/>
</dbReference>
<accession>A0A822Z5U9</accession>
<proteinExistence type="predicted"/>
<name>A0A822Z5U9_NELNU</name>
<protein>
    <submittedName>
        <fullName evidence="1">Uncharacterized protein</fullName>
    </submittedName>
</protein>
<dbReference type="Gene3D" id="3.30.200.20">
    <property type="entry name" value="Phosphorylase Kinase, domain 1"/>
    <property type="match status" value="1"/>
</dbReference>
<comment type="caution">
    <text evidence="1">The sequence shown here is derived from an EMBL/GenBank/DDBJ whole genome shotgun (WGS) entry which is preliminary data.</text>
</comment>
<dbReference type="Proteomes" id="UP000607653">
    <property type="component" value="Unassembled WGS sequence"/>
</dbReference>